<keyword evidence="2" id="KW-0732">Signal</keyword>
<dbReference type="Proteomes" id="UP000199518">
    <property type="component" value="Unassembled WGS sequence"/>
</dbReference>
<dbReference type="InterPro" id="IPR024983">
    <property type="entry name" value="CHAT_dom"/>
</dbReference>
<reference evidence="5" key="1">
    <citation type="submission" date="2016-10" db="EMBL/GenBank/DDBJ databases">
        <authorList>
            <person name="Varghese N."/>
            <person name="Submissions S."/>
        </authorList>
    </citation>
    <scope>NUCLEOTIDE SEQUENCE [LARGE SCALE GENOMIC DNA]</scope>
    <source>
        <strain evidence="5">DSM 26348</strain>
    </source>
</reference>
<organism evidence="4 5">
    <name type="scientific">Planctomicrobium piriforme</name>
    <dbReference type="NCBI Taxonomy" id="1576369"/>
    <lineage>
        <taxon>Bacteria</taxon>
        <taxon>Pseudomonadati</taxon>
        <taxon>Planctomycetota</taxon>
        <taxon>Planctomycetia</taxon>
        <taxon>Planctomycetales</taxon>
        <taxon>Planctomycetaceae</taxon>
        <taxon>Planctomicrobium</taxon>
    </lineage>
</organism>
<dbReference type="SMART" id="SM00028">
    <property type="entry name" value="TPR"/>
    <property type="match status" value="5"/>
</dbReference>
<gene>
    <name evidence="4" type="ORF">SAMN05421753_1318</name>
</gene>
<dbReference type="PROSITE" id="PS50005">
    <property type="entry name" value="TPR"/>
    <property type="match status" value="1"/>
</dbReference>
<dbReference type="Pfam" id="PF07721">
    <property type="entry name" value="TPR_4"/>
    <property type="match status" value="1"/>
</dbReference>
<sequence>MRIPFALPCILGLHLWVRALWAQEAQQFEPQPTAEEVAVESQVKRDLSQSDLPNAISNLKKLASHQAGRLGNDHWRVGATNYSIGDAYRRLNQPQLALEYMHKSLPLLEKEFPERKANSGIARYQIAEMYETLGKLDDAAQWYSSSLDKLIDGLASDDENLSKAFVVVAQANQKAGKFEHATATYLRAIETLGVDAHRFPTHITAAMHDYGRNCMDEGRPAEALILFLASTSILEAKLGKDHLHLADVHWDMGKLFEQQGRLEEAMDHFRLTTEIYARNGKRDETSLYRKTTFFQVLAALGYNKESRTAYDEAIADAAALGLGGDAQKDLRRNYILSLMKSYNLSLVRDAFDGFISDESSADEKLLYAGYLVQAGEYEAARRLLEPLQKAFNLKQDTQSLETTLTLLVMCYRRKDEAAAARSTQMRINSLRSDRLGERNGHVIEFRAIAAAEEGKHVEAVELLREAAEALIRDKEMSPVDGARIAELTAQSLFELGPDNHAAAIHNMEVAVDIRGDLYGRKAVLYAATLFNLARVLQDIGQLDQARARFSSACAIMHEYMRNVLPLLSMPEQESLLENMVTPYLSVSLALMNEGRDRDLLYGYVADWKSLLFEATCRNARLARLESNIELRSDLLRLRQVEADIARHYRKPSPQTTERQWEEVYSNLTGEREAIERRLLAKNADLVPDPFVKENAAKVLNDSLPKDRAFVDIYRAIEYGEGAASYQAIISVPSTPLRIARIGDAEEIDRQIIEWHKRVSDSGNAAEEFDLIKQRIWQPIQAVLPEETTAVWVAADGSLSLLPWQLLPSDDSLQVSTAPSPREFVRRLKTIRRPRLRQGDRFLWVQETSVAAPPPESIKRRREFKAFLNDRFDLTERKIEELDTPSLLRFTGESRIAFITAHGLYMPSSNITVPNSTFNNDGLASPATVRVSARRNPLIQSGIVVGGDQDREVVLALDFLRAKLDGCELVIIAGCDTGRGASVDGQGVLGLHSALMASGARWTLVSLWKVPEESTEILMQEFLRGLLQEALSVPTALRRAQKFVRESHGGRFQGIQHWAGWTVVGG</sequence>
<dbReference type="EMBL" id="FOQD01000031">
    <property type="protein sequence ID" value="SFJ70809.1"/>
    <property type="molecule type" value="Genomic_DNA"/>
</dbReference>
<dbReference type="InterPro" id="IPR011717">
    <property type="entry name" value="TPR-4"/>
</dbReference>
<dbReference type="RefSeq" id="WP_092057278.1">
    <property type="nucleotide sequence ID" value="NZ_FOQD01000031.1"/>
</dbReference>
<dbReference type="AlphaFoldDB" id="A0A1I3TK77"/>
<feature type="signal peptide" evidence="2">
    <location>
        <begin position="1"/>
        <end position="22"/>
    </location>
</feature>
<keyword evidence="5" id="KW-1185">Reference proteome</keyword>
<dbReference type="InterPro" id="IPR011990">
    <property type="entry name" value="TPR-like_helical_dom_sf"/>
</dbReference>
<dbReference type="SUPFAM" id="SSF48452">
    <property type="entry name" value="TPR-like"/>
    <property type="match status" value="3"/>
</dbReference>
<name>A0A1I3TK77_9PLAN</name>
<evidence type="ECO:0000313" key="4">
    <source>
        <dbReference type="EMBL" id="SFJ70809.1"/>
    </source>
</evidence>
<feature type="repeat" description="TPR" evidence="1">
    <location>
        <begin position="246"/>
        <end position="279"/>
    </location>
</feature>
<protein>
    <submittedName>
        <fullName evidence="4">Tetratricopeptide repeat-containing protein</fullName>
    </submittedName>
</protein>
<evidence type="ECO:0000313" key="5">
    <source>
        <dbReference type="Proteomes" id="UP000199518"/>
    </source>
</evidence>
<dbReference type="PANTHER" id="PTHR10098">
    <property type="entry name" value="RAPSYN-RELATED"/>
    <property type="match status" value="1"/>
</dbReference>
<evidence type="ECO:0000256" key="1">
    <source>
        <dbReference type="PROSITE-ProRule" id="PRU00339"/>
    </source>
</evidence>
<keyword evidence="1" id="KW-0802">TPR repeat</keyword>
<dbReference type="PANTHER" id="PTHR10098:SF108">
    <property type="entry name" value="TETRATRICOPEPTIDE REPEAT PROTEIN 28"/>
    <property type="match status" value="1"/>
</dbReference>
<dbReference type="STRING" id="1576369.SAMN05421753_1318"/>
<feature type="chain" id="PRO_5011681718" evidence="2">
    <location>
        <begin position="23"/>
        <end position="1065"/>
    </location>
</feature>
<dbReference type="InterPro" id="IPR019734">
    <property type="entry name" value="TPR_rpt"/>
</dbReference>
<proteinExistence type="predicted"/>
<evidence type="ECO:0000256" key="2">
    <source>
        <dbReference type="SAM" id="SignalP"/>
    </source>
</evidence>
<dbReference type="Gene3D" id="1.25.40.10">
    <property type="entry name" value="Tetratricopeptide repeat domain"/>
    <property type="match status" value="3"/>
</dbReference>
<dbReference type="GO" id="GO:0042802">
    <property type="term" value="F:identical protein binding"/>
    <property type="evidence" value="ECO:0007669"/>
    <property type="project" value="InterPro"/>
</dbReference>
<dbReference type="Pfam" id="PF12770">
    <property type="entry name" value="CHAT"/>
    <property type="match status" value="1"/>
</dbReference>
<evidence type="ECO:0000259" key="3">
    <source>
        <dbReference type="Pfam" id="PF12770"/>
    </source>
</evidence>
<feature type="domain" description="CHAT" evidence="3">
    <location>
        <begin position="771"/>
        <end position="1064"/>
    </location>
</feature>
<dbReference type="OrthoDB" id="220792at2"/>
<dbReference type="Pfam" id="PF13424">
    <property type="entry name" value="TPR_12"/>
    <property type="match status" value="1"/>
</dbReference>
<accession>A0A1I3TK77</accession>